<dbReference type="Pfam" id="PF01740">
    <property type="entry name" value="STAS"/>
    <property type="match status" value="1"/>
</dbReference>
<evidence type="ECO:0000256" key="6">
    <source>
        <dbReference type="SAM" id="Phobius"/>
    </source>
</evidence>
<feature type="transmembrane region" description="Helical" evidence="6">
    <location>
        <begin position="457"/>
        <end position="478"/>
    </location>
</feature>
<evidence type="ECO:0000256" key="5">
    <source>
        <dbReference type="SAM" id="MobiDB-lite"/>
    </source>
</evidence>
<reference evidence="8 9" key="1">
    <citation type="submission" date="2016-10" db="EMBL/GenBank/DDBJ databases">
        <authorList>
            <person name="Cai Z."/>
        </authorList>
    </citation>
    <scope>NUCLEOTIDE SEQUENCE [LARGE SCALE GENOMIC DNA]</scope>
</reference>
<dbReference type="Gene3D" id="3.30.750.24">
    <property type="entry name" value="STAS domain"/>
    <property type="match status" value="1"/>
</dbReference>
<dbReference type="Pfam" id="PF00916">
    <property type="entry name" value="Sulfate_transp"/>
    <property type="match status" value="1"/>
</dbReference>
<evidence type="ECO:0000313" key="9">
    <source>
        <dbReference type="Proteomes" id="UP000256970"/>
    </source>
</evidence>
<keyword evidence="4 6" id="KW-0472">Membrane</keyword>
<dbReference type="InterPro" id="IPR001902">
    <property type="entry name" value="SLC26A/SulP_fam"/>
</dbReference>
<feature type="compositionally biased region" description="Basic and acidic residues" evidence="5">
    <location>
        <begin position="712"/>
        <end position="733"/>
    </location>
</feature>
<gene>
    <name evidence="8" type="ORF">BQ4739_LOCUS13684</name>
</gene>
<dbReference type="AlphaFoldDB" id="A0A383W876"/>
<dbReference type="SUPFAM" id="SSF52091">
    <property type="entry name" value="SpoIIaa-like"/>
    <property type="match status" value="1"/>
</dbReference>
<dbReference type="PROSITE" id="PS50801">
    <property type="entry name" value="STAS"/>
    <property type="match status" value="1"/>
</dbReference>
<keyword evidence="3 6" id="KW-1133">Transmembrane helix</keyword>
<evidence type="ECO:0000256" key="4">
    <source>
        <dbReference type="ARBA" id="ARBA00023136"/>
    </source>
</evidence>
<sequence length="733" mass="79356">MGFFSSIRARSEDTAIDKDKTEAFKQQHRPIQTRQRLPIKLPNANEVGSSAGEEWRAVKGAVKSSGNGWKAKKSTLKWHQWLAVFFPCFEWIIGYDWRRNLAWDLLAGCSVGFMVAPQGMSNATLAGVPSVLGLYGIVPQGMSYATLAGVPSVWGLYGAFIPVLMYSVFGSSRQLAVGPVAVTSLLIGNGIKKVVPGSQFITDPNNLDSFQFTVQKRYNRSVTQLAFLVSILYTGIGVLRLGFLIRFLSHPVTTGFTSGAAVIIGMSQFKYILGYNVPRKDTLHEQISVLVEHGNLFNVKEFGMGMSLLAFLICLMVLSKRYPKRLFWLAPLGPMAAAVIGIIVVVVGRFNYLGAPIKVVLNIPKGLPGVTVKDWLPFQYVDTLVPLAFIVMLVDMLESTSIARALARKNDYKISYDREIIGLGVANFFGAAFNSYTTTGSFSRSAVNNASGAKTQLAGVFTALIVMAVLLFLTPVFALVPYNAIGAIIIAGCTTLFEYKVAAQLWRTNFRDFLCWLAACLGVCFLGVELGLGVSIGLSLFLYVLETAFPHLAILGRVDKTDLAASTKQFAGTAKTVPGVLALRLDAPMYFGNVQYLEDKIDSFLEEAELDAREGRAAPLEFLVLDLTPSSHIDSSGCHTIGVELAARLAKKGIQVVLAGPNSKVLRNLERSGVLDEVGREWVFSNVADAVDACAALPKVRVDGAGSSSGSEDGRKPDLELKLGKDAAVKPSV</sequence>
<keyword evidence="9" id="KW-1185">Reference proteome</keyword>
<evidence type="ECO:0000256" key="1">
    <source>
        <dbReference type="ARBA" id="ARBA00004141"/>
    </source>
</evidence>
<dbReference type="Proteomes" id="UP000256970">
    <property type="component" value="Unassembled WGS sequence"/>
</dbReference>
<name>A0A383W876_TETOB</name>
<feature type="region of interest" description="Disordered" evidence="5">
    <location>
        <begin position="703"/>
        <end position="733"/>
    </location>
</feature>
<organism evidence="8 9">
    <name type="scientific">Tetradesmus obliquus</name>
    <name type="common">Green alga</name>
    <name type="synonym">Acutodesmus obliquus</name>
    <dbReference type="NCBI Taxonomy" id="3088"/>
    <lineage>
        <taxon>Eukaryota</taxon>
        <taxon>Viridiplantae</taxon>
        <taxon>Chlorophyta</taxon>
        <taxon>core chlorophytes</taxon>
        <taxon>Chlorophyceae</taxon>
        <taxon>CS clade</taxon>
        <taxon>Sphaeropleales</taxon>
        <taxon>Scenedesmaceae</taxon>
        <taxon>Tetradesmus</taxon>
    </lineage>
</organism>
<dbReference type="GO" id="GO:0055085">
    <property type="term" value="P:transmembrane transport"/>
    <property type="evidence" value="ECO:0007669"/>
    <property type="project" value="InterPro"/>
</dbReference>
<dbReference type="InterPro" id="IPR002645">
    <property type="entry name" value="STAS_dom"/>
</dbReference>
<proteinExistence type="predicted"/>
<dbReference type="EMBL" id="FNXT01001191">
    <property type="protein sequence ID" value="SZX73410.1"/>
    <property type="molecule type" value="Genomic_DNA"/>
</dbReference>
<dbReference type="STRING" id="3088.A0A383W876"/>
<evidence type="ECO:0000256" key="2">
    <source>
        <dbReference type="ARBA" id="ARBA00022692"/>
    </source>
</evidence>
<dbReference type="InterPro" id="IPR036513">
    <property type="entry name" value="STAS_dom_sf"/>
</dbReference>
<accession>A0A383W876</accession>
<evidence type="ECO:0000259" key="7">
    <source>
        <dbReference type="PROSITE" id="PS50801"/>
    </source>
</evidence>
<evidence type="ECO:0000256" key="3">
    <source>
        <dbReference type="ARBA" id="ARBA00022989"/>
    </source>
</evidence>
<dbReference type="CDD" id="cd07042">
    <property type="entry name" value="STAS_SulP_like_sulfate_transporter"/>
    <property type="match status" value="1"/>
</dbReference>
<dbReference type="PANTHER" id="PTHR11814">
    <property type="entry name" value="SULFATE TRANSPORTER"/>
    <property type="match status" value="1"/>
</dbReference>
<comment type="subcellular location">
    <subcellularLocation>
        <location evidence="1">Membrane</location>
        <topology evidence="1">Multi-pass membrane protein</topology>
    </subcellularLocation>
</comment>
<feature type="transmembrane region" description="Helical" evidence="6">
    <location>
        <begin position="141"/>
        <end position="166"/>
    </location>
</feature>
<feature type="transmembrane region" description="Helical" evidence="6">
    <location>
        <begin position="225"/>
        <end position="248"/>
    </location>
</feature>
<feature type="domain" description="STAS" evidence="7">
    <location>
        <begin position="570"/>
        <end position="694"/>
    </location>
</feature>
<feature type="transmembrane region" description="Helical" evidence="6">
    <location>
        <begin position="513"/>
        <end position="545"/>
    </location>
</feature>
<feature type="transmembrane region" description="Helical" evidence="6">
    <location>
        <begin position="101"/>
        <end position="121"/>
    </location>
</feature>
<feature type="transmembrane region" description="Helical" evidence="6">
    <location>
        <begin position="326"/>
        <end position="348"/>
    </location>
</feature>
<dbReference type="InterPro" id="IPR011547">
    <property type="entry name" value="SLC26A/SulP_dom"/>
</dbReference>
<dbReference type="NCBIfam" id="TIGR00815">
    <property type="entry name" value="sulP"/>
    <property type="match status" value="1"/>
</dbReference>
<evidence type="ECO:0000313" key="8">
    <source>
        <dbReference type="EMBL" id="SZX73410.1"/>
    </source>
</evidence>
<feature type="transmembrane region" description="Helical" evidence="6">
    <location>
        <begin position="384"/>
        <end position="407"/>
    </location>
</feature>
<feature type="transmembrane region" description="Helical" evidence="6">
    <location>
        <begin position="302"/>
        <end position="319"/>
    </location>
</feature>
<dbReference type="GO" id="GO:0016020">
    <property type="term" value="C:membrane"/>
    <property type="evidence" value="ECO:0007669"/>
    <property type="project" value="UniProtKB-SubCell"/>
</dbReference>
<protein>
    <recommendedName>
        <fullName evidence="7">STAS domain-containing protein</fullName>
    </recommendedName>
</protein>
<keyword evidence="2 6" id="KW-0812">Transmembrane</keyword>